<keyword evidence="1" id="KW-1133">Transmembrane helix</keyword>
<keyword evidence="3" id="KW-1185">Reference proteome</keyword>
<sequence length="99" mass="11149">MEVASISTDEGTLSASQNHLNFTSLGFLFYYESQLLRSICSKSINTHPILPQPLFLPRHLACSIPTGRRNRVRKGNTVLGFFFFLNFYYFPSAITIVGA</sequence>
<name>A0AAV5M568_9ROSI</name>
<comment type="caution">
    <text evidence="2">The sequence shown here is derived from an EMBL/GenBank/DDBJ whole genome shotgun (WGS) entry which is preliminary data.</text>
</comment>
<reference evidence="2 3" key="1">
    <citation type="journal article" date="2021" name="Commun. Biol.">
        <title>The genome of Shorea leprosula (Dipterocarpaceae) highlights the ecological relevance of drought in aseasonal tropical rainforests.</title>
        <authorList>
            <person name="Ng K.K.S."/>
            <person name="Kobayashi M.J."/>
            <person name="Fawcett J.A."/>
            <person name="Hatakeyama M."/>
            <person name="Paape T."/>
            <person name="Ng C.H."/>
            <person name="Ang C.C."/>
            <person name="Tnah L.H."/>
            <person name="Lee C.T."/>
            <person name="Nishiyama T."/>
            <person name="Sese J."/>
            <person name="O'Brien M.J."/>
            <person name="Copetti D."/>
            <person name="Mohd Noor M.I."/>
            <person name="Ong R.C."/>
            <person name="Putra M."/>
            <person name="Sireger I.Z."/>
            <person name="Indrioko S."/>
            <person name="Kosugi Y."/>
            <person name="Izuno A."/>
            <person name="Isagi Y."/>
            <person name="Lee S.L."/>
            <person name="Shimizu K.K."/>
        </authorList>
    </citation>
    <scope>NUCLEOTIDE SEQUENCE [LARGE SCALE GENOMIC DNA]</scope>
    <source>
        <strain evidence="2">214</strain>
    </source>
</reference>
<accession>A0AAV5M568</accession>
<proteinExistence type="predicted"/>
<evidence type="ECO:0000313" key="3">
    <source>
        <dbReference type="Proteomes" id="UP001054252"/>
    </source>
</evidence>
<protein>
    <submittedName>
        <fullName evidence="2">Uncharacterized protein</fullName>
    </submittedName>
</protein>
<dbReference type="Proteomes" id="UP001054252">
    <property type="component" value="Unassembled WGS sequence"/>
</dbReference>
<evidence type="ECO:0000256" key="1">
    <source>
        <dbReference type="SAM" id="Phobius"/>
    </source>
</evidence>
<dbReference type="EMBL" id="BPVZ01000188">
    <property type="protein sequence ID" value="GKV44920.1"/>
    <property type="molecule type" value="Genomic_DNA"/>
</dbReference>
<keyword evidence="1" id="KW-0812">Transmembrane</keyword>
<dbReference type="AlphaFoldDB" id="A0AAV5M568"/>
<evidence type="ECO:0000313" key="2">
    <source>
        <dbReference type="EMBL" id="GKV44920.1"/>
    </source>
</evidence>
<organism evidence="2 3">
    <name type="scientific">Rubroshorea leprosula</name>
    <dbReference type="NCBI Taxonomy" id="152421"/>
    <lineage>
        <taxon>Eukaryota</taxon>
        <taxon>Viridiplantae</taxon>
        <taxon>Streptophyta</taxon>
        <taxon>Embryophyta</taxon>
        <taxon>Tracheophyta</taxon>
        <taxon>Spermatophyta</taxon>
        <taxon>Magnoliopsida</taxon>
        <taxon>eudicotyledons</taxon>
        <taxon>Gunneridae</taxon>
        <taxon>Pentapetalae</taxon>
        <taxon>rosids</taxon>
        <taxon>malvids</taxon>
        <taxon>Malvales</taxon>
        <taxon>Dipterocarpaceae</taxon>
        <taxon>Rubroshorea</taxon>
    </lineage>
</organism>
<gene>
    <name evidence="2" type="ORF">SLEP1_g52053</name>
</gene>
<feature type="transmembrane region" description="Helical" evidence="1">
    <location>
        <begin position="78"/>
        <end position="98"/>
    </location>
</feature>
<keyword evidence="1" id="KW-0472">Membrane</keyword>